<dbReference type="AlphaFoldDB" id="A0A8X6Y240"/>
<proteinExistence type="predicted"/>
<comment type="caution">
    <text evidence="1">The sequence shown here is derived from an EMBL/GenBank/DDBJ whole genome shotgun (WGS) entry which is preliminary data.</text>
</comment>
<reference evidence="1" key="1">
    <citation type="submission" date="2020-08" db="EMBL/GenBank/DDBJ databases">
        <title>Multicomponent nature underlies the extraordinary mechanical properties of spider dragline silk.</title>
        <authorList>
            <person name="Kono N."/>
            <person name="Nakamura H."/>
            <person name="Mori M."/>
            <person name="Yoshida Y."/>
            <person name="Ohtoshi R."/>
            <person name="Malay A.D."/>
            <person name="Moran D.A.P."/>
            <person name="Tomita M."/>
            <person name="Numata K."/>
            <person name="Arakawa K."/>
        </authorList>
    </citation>
    <scope>NUCLEOTIDE SEQUENCE</scope>
</reference>
<protein>
    <submittedName>
        <fullName evidence="1">Uncharacterized protein</fullName>
    </submittedName>
</protein>
<organism evidence="1 2">
    <name type="scientific">Trichonephila inaurata madagascariensis</name>
    <dbReference type="NCBI Taxonomy" id="2747483"/>
    <lineage>
        <taxon>Eukaryota</taxon>
        <taxon>Metazoa</taxon>
        <taxon>Ecdysozoa</taxon>
        <taxon>Arthropoda</taxon>
        <taxon>Chelicerata</taxon>
        <taxon>Arachnida</taxon>
        <taxon>Araneae</taxon>
        <taxon>Araneomorphae</taxon>
        <taxon>Entelegynae</taxon>
        <taxon>Araneoidea</taxon>
        <taxon>Nephilidae</taxon>
        <taxon>Trichonephila</taxon>
        <taxon>Trichonephila inaurata</taxon>
    </lineage>
</organism>
<evidence type="ECO:0000313" key="2">
    <source>
        <dbReference type="Proteomes" id="UP000886998"/>
    </source>
</evidence>
<gene>
    <name evidence="1" type="ORF">TNIN_61541</name>
</gene>
<name>A0A8X6Y240_9ARAC</name>
<dbReference type="Proteomes" id="UP000886998">
    <property type="component" value="Unassembled WGS sequence"/>
</dbReference>
<evidence type="ECO:0000313" key="1">
    <source>
        <dbReference type="EMBL" id="GFY63957.1"/>
    </source>
</evidence>
<dbReference type="EMBL" id="BMAV01015015">
    <property type="protein sequence ID" value="GFY63957.1"/>
    <property type="molecule type" value="Genomic_DNA"/>
</dbReference>
<sequence length="86" mass="9408">MEAPDGKKLWGLQAQVRTFHCSFSSLCGLMDYDMEPPLTSPRLWTMPTGIIAPSGSSTPQAYTATFYNPCNAETSESIPLLCTLEC</sequence>
<keyword evidence="2" id="KW-1185">Reference proteome</keyword>
<accession>A0A8X6Y240</accession>